<dbReference type="PATRIC" id="fig|456.5.peg.615"/>
<dbReference type="GO" id="GO:0046872">
    <property type="term" value="F:metal ion binding"/>
    <property type="evidence" value="ECO:0007669"/>
    <property type="project" value="UniProtKB-KW"/>
</dbReference>
<dbReference type="SUPFAM" id="SSF56300">
    <property type="entry name" value="Metallo-dependent phosphatases"/>
    <property type="match status" value="1"/>
</dbReference>
<sequence length="265" mass="30372">MKIMHISDLHFGMHLPLVMEAFQKELELLSPDVVIISGDLTQRAKVQQFIALQQFLLSVSTPILVVPGNHDVPLYNIFNRLFKPFKGYSHFVGKHFPSEFINDELAILGVNSVNPLRVKEGKLTSGTLQKIDDFFATQNKAINILFFHHNFDQIEDLHKPLENEEQFVSFLAGSKIDIVCTGHLHYANVGLIRKKNDRICLVLHAGTLSCSRKKDDWNSYFFLEKKGSSCCEVDWRVFKENSFESQKKYAINLKDHDLTLKAIHS</sequence>
<dbReference type="Proteomes" id="UP000055035">
    <property type="component" value="Unassembled WGS sequence"/>
</dbReference>
<proteinExistence type="inferred from homology"/>
<evidence type="ECO:0000256" key="1">
    <source>
        <dbReference type="ARBA" id="ARBA00022723"/>
    </source>
</evidence>
<feature type="domain" description="Calcineurin-like phosphoesterase" evidence="5">
    <location>
        <begin position="1"/>
        <end position="186"/>
    </location>
</feature>
<keyword evidence="1" id="KW-0479">Metal-binding</keyword>
<accession>A0A0W0V822</accession>
<evidence type="ECO:0000313" key="7">
    <source>
        <dbReference type="Proteomes" id="UP000055035"/>
    </source>
</evidence>
<dbReference type="Pfam" id="PF00149">
    <property type="entry name" value="Metallophos"/>
    <property type="match status" value="1"/>
</dbReference>
<dbReference type="PANTHER" id="PTHR42988">
    <property type="entry name" value="PHOSPHOHYDROLASE"/>
    <property type="match status" value="1"/>
</dbReference>
<evidence type="ECO:0000256" key="2">
    <source>
        <dbReference type="ARBA" id="ARBA00022801"/>
    </source>
</evidence>
<dbReference type="InterPro" id="IPR050884">
    <property type="entry name" value="CNP_phosphodiesterase-III"/>
</dbReference>
<evidence type="ECO:0000256" key="4">
    <source>
        <dbReference type="ARBA" id="ARBA00025742"/>
    </source>
</evidence>
<keyword evidence="2" id="KW-0378">Hydrolase</keyword>
<organism evidence="6 7">
    <name type="scientific">Legionella jordanis</name>
    <dbReference type="NCBI Taxonomy" id="456"/>
    <lineage>
        <taxon>Bacteria</taxon>
        <taxon>Pseudomonadati</taxon>
        <taxon>Pseudomonadota</taxon>
        <taxon>Gammaproteobacteria</taxon>
        <taxon>Legionellales</taxon>
        <taxon>Legionellaceae</taxon>
        <taxon>Legionella</taxon>
    </lineage>
</organism>
<evidence type="ECO:0000256" key="3">
    <source>
        <dbReference type="ARBA" id="ARBA00023004"/>
    </source>
</evidence>
<gene>
    <name evidence="6" type="ORF">Ljor_0583</name>
</gene>
<name>A0A0W0V822_9GAMM</name>
<dbReference type="RefSeq" id="WP_064108325.1">
    <property type="nucleotide sequence ID" value="NZ_LNYJ01000011.1"/>
</dbReference>
<protein>
    <submittedName>
        <fullName evidence="6">3',5'-cyclic-nucleotide phosphodiesterase</fullName>
    </submittedName>
</protein>
<dbReference type="OrthoDB" id="9811542at2"/>
<dbReference type="InterPro" id="IPR004843">
    <property type="entry name" value="Calcineurin-like_PHP"/>
</dbReference>
<dbReference type="STRING" id="456.Ljor_0583"/>
<evidence type="ECO:0000259" key="5">
    <source>
        <dbReference type="Pfam" id="PF00149"/>
    </source>
</evidence>
<dbReference type="InterPro" id="IPR029052">
    <property type="entry name" value="Metallo-depent_PP-like"/>
</dbReference>
<keyword evidence="3" id="KW-0408">Iron</keyword>
<evidence type="ECO:0000313" key="6">
    <source>
        <dbReference type="EMBL" id="KTD16277.1"/>
    </source>
</evidence>
<dbReference type="PANTHER" id="PTHR42988:SF2">
    <property type="entry name" value="CYCLIC NUCLEOTIDE PHOSPHODIESTERASE CBUA0032-RELATED"/>
    <property type="match status" value="1"/>
</dbReference>
<reference evidence="6 7" key="1">
    <citation type="submission" date="2015-11" db="EMBL/GenBank/DDBJ databases">
        <title>Genomic analysis of 38 Legionella species identifies large and diverse effector repertoires.</title>
        <authorList>
            <person name="Burstein D."/>
            <person name="Amaro F."/>
            <person name="Zusman T."/>
            <person name="Lifshitz Z."/>
            <person name="Cohen O."/>
            <person name="Gilbert J.A."/>
            <person name="Pupko T."/>
            <person name="Shuman H.A."/>
            <person name="Segal G."/>
        </authorList>
    </citation>
    <scope>NUCLEOTIDE SEQUENCE [LARGE SCALE GENOMIC DNA]</scope>
    <source>
        <strain evidence="6 7">BL-540</strain>
    </source>
</reference>
<keyword evidence="7" id="KW-1185">Reference proteome</keyword>
<dbReference type="GO" id="GO:0016787">
    <property type="term" value="F:hydrolase activity"/>
    <property type="evidence" value="ECO:0007669"/>
    <property type="project" value="UniProtKB-KW"/>
</dbReference>
<dbReference type="AlphaFoldDB" id="A0A0W0V822"/>
<comment type="similarity">
    <text evidence="4">Belongs to the cyclic nucleotide phosphodiesterase class-III family.</text>
</comment>
<dbReference type="Gene3D" id="3.60.21.10">
    <property type="match status" value="1"/>
</dbReference>
<comment type="caution">
    <text evidence="6">The sequence shown here is derived from an EMBL/GenBank/DDBJ whole genome shotgun (WGS) entry which is preliminary data.</text>
</comment>
<dbReference type="EMBL" id="LNYJ01000011">
    <property type="protein sequence ID" value="KTD16277.1"/>
    <property type="molecule type" value="Genomic_DNA"/>
</dbReference>